<feature type="domain" description="FAD-binding" evidence="4">
    <location>
        <begin position="24"/>
        <end position="375"/>
    </location>
</feature>
<dbReference type="NCBIfam" id="NF006002">
    <property type="entry name" value="PRK08132.1"/>
    <property type="match status" value="1"/>
</dbReference>
<dbReference type="GO" id="GO:0016491">
    <property type="term" value="F:oxidoreductase activity"/>
    <property type="evidence" value="ECO:0007669"/>
    <property type="project" value="UniProtKB-KW"/>
</dbReference>
<organism evidence="5 6">
    <name type="scientific">Kocuria dechangensis</name>
    <dbReference type="NCBI Taxonomy" id="1176249"/>
    <lineage>
        <taxon>Bacteria</taxon>
        <taxon>Bacillati</taxon>
        <taxon>Actinomycetota</taxon>
        <taxon>Actinomycetes</taxon>
        <taxon>Micrococcales</taxon>
        <taxon>Micrococcaceae</taxon>
        <taxon>Kocuria</taxon>
    </lineage>
</organism>
<dbReference type="Proteomes" id="UP000638848">
    <property type="component" value="Unassembled WGS sequence"/>
</dbReference>
<feature type="compositionally biased region" description="Basic and acidic residues" evidence="3">
    <location>
        <begin position="548"/>
        <end position="558"/>
    </location>
</feature>
<proteinExistence type="predicted"/>
<dbReference type="AlphaFoldDB" id="A0A917GJS7"/>
<evidence type="ECO:0000256" key="3">
    <source>
        <dbReference type="SAM" id="MobiDB-lite"/>
    </source>
</evidence>
<evidence type="ECO:0000313" key="6">
    <source>
        <dbReference type="Proteomes" id="UP000638848"/>
    </source>
</evidence>
<dbReference type="EMBL" id="BMEQ01000003">
    <property type="protein sequence ID" value="GGG48956.1"/>
    <property type="molecule type" value="Genomic_DNA"/>
</dbReference>
<dbReference type="Pfam" id="PF01494">
    <property type="entry name" value="FAD_binding_3"/>
    <property type="match status" value="1"/>
</dbReference>
<dbReference type="PANTHER" id="PTHR43476">
    <property type="entry name" value="3-(3-HYDROXY-PHENYL)PROPIONATE/3-HYDROXYCINNAMIC ACID HYDROXYLASE"/>
    <property type="match status" value="1"/>
</dbReference>
<dbReference type="Gene3D" id="3.30.70.2450">
    <property type="match status" value="1"/>
</dbReference>
<keyword evidence="6" id="KW-1185">Reference proteome</keyword>
<gene>
    <name evidence="5" type="ORF">GCM10011374_09200</name>
</gene>
<dbReference type="GO" id="GO:0071949">
    <property type="term" value="F:FAD binding"/>
    <property type="evidence" value="ECO:0007669"/>
    <property type="project" value="InterPro"/>
</dbReference>
<keyword evidence="2" id="KW-0520">NAD</keyword>
<dbReference type="SUPFAM" id="SSF51905">
    <property type="entry name" value="FAD/NAD(P)-binding domain"/>
    <property type="match status" value="1"/>
</dbReference>
<keyword evidence="1" id="KW-0560">Oxidoreductase</keyword>
<sequence>MSALNSFSVPHTPPAPGFWDEVHAVTVVGGGPGGLATALGLVKRGVPVVLVEARDTVSVGSRAICTSRHSLEILDRLGVGDRVQDRSLVWDRGKSFYRDQQVLEFVMPNDEKFVRPPMVNLSQADVEQYLYEALLAEELATVLTSCEVTGVRERPADAPVNGSDRLVELSVATPDGERTLTTSWVAAADGARSAVRRSLGLRLEGTSYEGRYVIADIKWVNDWPTERFVWFDPESNRGSTIIMHKQPDDIWRIDYQLRDEDDAEHEQRPEVIRARITEHLEWLGEKDAQWEMVWSSLYSARALALESFRHGSVLFVGDAAHLVPIFGVRGMNSGLEDAATAAWQLAAVVTGSADAALLDDYAAERRYAWEQNISNATLSTLFMTPGSFGYKASREAVLPLIGFRPELRHLVDPRQSSATHARGAAINWGTPGAQAGVHPGDPVADTRLPDLGSTLYHATGPGFTVIGTPATAGLARRTAEAFAAQFPAEGATALELSAADRGLLGIEGEHVVVVRPEGLVVAVLAPEETTDPATIAAGVAAGRTGSRHVTERRTRTPDPEAETVETVWRGISEGLDAAEDDAGRIAFLAKAVLLLAMNHPEPAAIQEALDLAAQQR</sequence>
<dbReference type="InterPro" id="IPR002938">
    <property type="entry name" value="FAD-bd"/>
</dbReference>
<name>A0A917GJS7_9MICC</name>
<evidence type="ECO:0000256" key="1">
    <source>
        <dbReference type="ARBA" id="ARBA00023002"/>
    </source>
</evidence>
<dbReference type="PRINTS" id="PR00420">
    <property type="entry name" value="RNGMNOXGNASE"/>
</dbReference>
<accession>A0A917GJS7</accession>
<dbReference type="PANTHER" id="PTHR43476:SF4">
    <property type="entry name" value="BLR0106 PROTEIN"/>
    <property type="match status" value="1"/>
</dbReference>
<reference evidence="5" key="2">
    <citation type="submission" date="2020-09" db="EMBL/GenBank/DDBJ databases">
        <authorList>
            <person name="Sun Q."/>
            <person name="Zhou Y."/>
        </authorList>
    </citation>
    <scope>NUCLEOTIDE SEQUENCE</scope>
    <source>
        <strain evidence="5">CGMCC 1.12187</strain>
    </source>
</reference>
<protein>
    <recommendedName>
        <fullName evidence="4">FAD-binding domain-containing protein</fullName>
    </recommendedName>
</protein>
<reference evidence="5" key="1">
    <citation type="journal article" date="2014" name="Int. J. Syst. Evol. Microbiol.">
        <title>Complete genome sequence of Corynebacterium casei LMG S-19264T (=DSM 44701T), isolated from a smear-ripened cheese.</title>
        <authorList>
            <consortium name="US DOE Joint Genome Institute (JGI-PGF)"/>
            <person name="Walter F."/>
            <person name="Albersmeier A."/>
            <person name="Kalinowski J."/>
            <person name="Ruckert C."/>
        </authorList>
    </citation>
    <scope>NUCLEOTIDE SEQUENCE</scope>
    <source>
        <strain evidence="5">CGMCC 1.12187</strain>
    </source>
</reference>
<evidence type="ECO:0000256" key="2">
    <source>
        <dbReference type="ARBA" id="ARBA00023027"/>
    </source>
</evidence>
<evidence type="ECO:0000259" key="4">
    <source>
        <dbReference type="Pfam" id="PF01494"/>
    </source>
</evidence>
<evidence type="ECO:0000313" key="5">
    <source>
        <dbReference type="EMBL" id="GGG48956.1"/>
    </source>
</evidence>
<dbReference type="InterPro" id="IPR050631">
    <property type="entry name" value="PheA/TfdB_FAD_monoxygenase"/>
</dbReference>
<comment type="caution">
    <text evidence="5">The sequence shown here is derived from an EMBL/GenBank/DDBJ whole genome shotgun (WGS) entry which is preliminary data.</text>
</comment>
<feature type="region of interest" description="Disordered" evidence="3">
    <location>
        <begin position="541"/>
        <end position="560"/>
    </location>
</feature>
<dbReference type="RefSeq" id="WP_188534708.1">
    <property type="nucleotide sequence ID" value="NZ_BMEQ01000003.1"/>
</dbReference>
<dbReference type="InterPro" id="IPR036188">
    <property type="entry name" value="FAD/NAD-bd_sf"/>
</dbReference>
<dbReference type="Gene3D" id="3.50.50.60">
    <property type="entry name" value="FAD/NAD(P)-binding domain"/>
    <property type="match status" value="1"/>
</dbReference>